<dbReference type="Proteomes" id="UP000031670">
    <property type="component" value="Unassembled WGS sequence"/>
</dbReference>
<organism evidence="2 3">
    <name type="scientific">Vibrio ishigakensis</name>
    <dbReference type="NCBI Taxonomy" id="1481914"/>
    <lineage>
        <taxon>Bacteria</taxon>
        <taxon>Pseudomonadati</taxon>
        <taxon>Pseudomonadota</taxon>
        <taxon>Gammaproteobacteria</taxon>
        <taxon>Vibrionales</taxon>
        <taxon>Vibrionaceae</taxon>
        <taxon>Vibrio</taxon>
    </lineage>
</organism>
<feature type="region of interest" description="Disordered" evidence="1">
    <location>
        <begin position="1"/>
        <end position="24"/>
    </location>
</feature>
<dbReference type="EMBL" id="BBSA01000001">
    <property type="protein sequence ID" value="GAM60494.1"/>
    <property type="molecule type" value="Genomic_DNA"/>
</dbReference>
<gene>
    <name evidence="2" type="ORF">JCM19232_827</name>
</gene>
<protein>
    <recommendedName>
        <fullName evidence="4">Glycoporin</fullName>
    </recommendedName>
</protein>
<evidence type="ECO:0008006" key="4">
    <source>
        <dbReference type="Google" id="ProtNLM"/>
    </source>
</evidence>
<evidence type="ECO:0000313" key="3">
    <source>
        <dbReference type="Proteomes" id="UP000031670"/>
    </source>
</evidence>
<proteinExistence type="predicted"/>
<feature type="compositionally biased region" description="Polar residues" evidence="1">
    <location>
        <begin position="1"/>
        <end position="10"/>
    </location>
</feature>
<dbReference type="AlphaFoldDB" id="A0A0B8PC78"/>
<name>A0A0B8PC78_9VIBR</name>
<evidence type="ECO:0000313" key="2">
    <source>
        <dbReference type="EMBL" id="GAM60494.1"/>
    </source>
</evidence>
<reference evidence="2 3" key="2">
    <citation type="submission" date="2015-01" db="EMBL/GenBank/DDBJ databases">
        <authorList>
            <consortium name="NBRP consortium"/>
            <person name="Sawabe T."/>
            <person name="Meirelles P."/>
            <person name="Feng G."/>
            <person name="Sayaka M."/>
            <person name="Hattori M."/>
            <person name="Ohkuma M."/>
        </authorList>
    </citation>
    <scope>NUCLEOTIDE SEQUENCE [LARGE SCALE GENOMIC DNA]</scope>
    <source>
        <strain evidence="2 3">JCM19232</strain>
    </source>
</reference>
<evidence type="ECO:0000256" key="1">
    <source>
        <dbReference type="SAM" id="MobiDB-lite"/>
    </source>
</evidence>
<reference evidence="2 3" key="1">
    <citation type="submission" date="2015-01" db="EMBL/GenBank/DDBJ databases">
        <title>Vibrio sp. C5 JCM 19232 whole genome shotgun sequence.</title>
        <authorList>
            <person name="Sawabe T."/>
            <person name="Meirelles P."/>
            <person name="Feng G."/>
            <person name="Sayaka M."/>
            <person name="Hattori M."/>
            <person name="Ohkuma M."/>
        </authorList>
    </citation>
    <scope>NUCLEOTIDE SEQUENCE [LARGE SCALE GENOMIC DNA]</scope>
    <source>
        <strain evidence="2 3">JCM19232</strain>
    </source>
</reference>
<sequence length="160" mass="18183">MRSTWFANQQQDDEKEKQNTNSSVSYQSEAYHYQDLRDRNTDLEVAYADFDYGNSISVLGNLGLLDNRLSIGLGYTNFSGDNDVVDYDHYYIDAQFNLTNNMVLGASYFEDIEAFKVNFDYVADANFGVWDVGAYVFDGDIGYVAVSLYRFLLPGITVVI</sequence>
<accession>A0A0B8PC78</accession>
<comment type="caution">
    <text evidence="2">The sequence shown here is derived from an EMBL/GenBank/DDBJ whole genome shotgun (WGS) entry which is preliminary data.</text>
</comment>